<dbReference type="GO" id="GO:0035999">
    <property type="term" value="P:tetrahydrofolate interconversion"/>
    <property type="evidence" value="ECO:0007669"/>
    <property type="project" value="TreeGrafter"/>
</dbReference>
<dbReference type="OrthoDB" id="9801938at2"/>
<gene>
    <name evidence="6" type="ORF">E7Z59_04030</name>
</gene>
<reference evidence="6 7" key="1">
    <citation type="submission" date="2019-04" db="EMBL/GenBank/DDBJ databases">
        <title>Draft genome sequence of Robertkochia marina CC-AMO-30D.</title>
        <authorList>
            <person name="Hameed A."/>
            <person name="Lin S.-Y."/>
            <person name="Shahina M."/>
            <person name="Lai W.-A."/>
            <person name="Young C.-C."/>
        </authorList>
    </citation>
    <scope>NUCLEOTIDE SEQUENCE [LARGE SCALE GENOMIC DNA]</scope>
    <source>
        <strain evidence="6 7">CC-AMO-30D</strain>
    </source>
</reference>
<keyword evidence="6" id="KW-0436">Ligase</keyword>
<dbReference type="PANTHER" id="PTHR23407">
    <property type="entry name" value="ATPASE INHIBITOR/5-FORMYLTETRAHYDROFOLATE CYCLO-LIGASE"/>
    <property type="match status" value="1"/>
</dbReference>
<dbReference type="InterPro" id="IPR037171">
    <property type="entry name" value="NagB/RpiA_transferase-like"/>
</dbReference>
<dbReference type="Proteomes" id="UP000305939">
    <property type="component" value="Unassembled WGS sequence"/>
</dbReference>
<dbReference type="GO" id="GO:0030272">
    <property type="term" value="F:5-formyltetrahydrofolate cyclo-ligase activity"/>
    <property type="evidence" value="ECO:0007669"/>
    <property type="project" value="UniProtKB-EC"/>
</dbReference>
<name>A0A4S3M401_9FLAO</name>
<dbReference type="EC" id="6.3.3.2" evidence="5"/>
<keyword evidence="7" id="KW-1185">Reference proteome</keyword>
<keyword evidence="2 4" id="KW-0547">Nucleotide-binding</keyword>
<feature type="binding site" evidence="4">
    <location>
        <position position="50"/>
    </location>
    <ligand>
        <name>substrate</name>
    </ligand>
</feature>
<dbReference type="Gene3D" id="3.40.50.10420">
    <property type="entry name" value="NagB/RpiA/CoA transferase-like"/>
    <property type="match status" value="1"/>
</dbReference>
<evidence type="ECO:0000313" key="6">
    <source>
        <dbReference type="EMBL" id="THD69505.1"/>
    </source>
</evidence>
<comment type="similarity">
    <text evidence="1 5">Belongs to the 5-formyltetrahydrofolate cyclo-ligase family.</text>
</comment>
<evidence type="ECO:0000256" key="5">
    <source>
        <dbReference type="RuleBase" id="RU361279"/>
    </source>
</evidence>
<accession>A0A4S3M401</accession>
<dbReference type="GO" id="GO:0005524">
    <property type="term" value="F:ATP binding"/>
    <property type="evidence" value="ECO:0007669"/>
    <property type="project" value="UniProtKB-KW"/>
</dbReference>
<dbReference type="PANTHER" id="PTHR23407:SF1">
    <property type="entry name" value="5-FORMYLTETRAHYDROFOLATE CYCLO-LIGASE"/>
    <property type="match status" value="1"/>
</dbReference>
<sequence>MDKHQLRTKYKEKRKVLKNAELEDLSIEITNQALRSPIWDHATYHLFLPIERQHEIDTSFLLTVLQGKDKEVIISRSDFNNGSMKHFLLTDNTVMKTNSYGIPEPQSGIEIAPAAIEVVFVPLLAYDRFGNRVGYGKGFYDRFLKECNPDTLKIGLSFFPPEDKINDVNQDDIALDMCITPEGVYDFRN</sequence>
<comment type="cofactor">
    <cofactor evidence="5">
        <name>Mg(2+)</name>
        <dbReference type="ChEBI" id="CHEBI:18420"/>
    </cofactor>
</comment>
<keyword evidence="5" id="KW-0479">Metal-binding</keyword>
<dbReference type="AlphaFoldDB" id="A0A4S3M401"/>
<dbReference type="Pfam" id="PF01812">
    <property type="entry name" value="5-FTHF_cyc-lig"/>
    <property type="match status" value="1"/>
</dbReference>
<feature type="binding site" evidence="4">
    <location>
        <begin position="132"/>
        <end position="140"/>
    </location>
    <ligand>
        <name>ATP</name>
        <dbReference type="ChEBI" id="CHEBI:30616"/>
    </ligand>
</feature>
<feature type="binding site" evidence="4">
    <location>
        <begin position="3"/>
        <end position="7"/>
    </location>
    <ligand>
        <name>ATP</name>
        <dbReference type="ChEBI" id="CHEBI:30616"/>
    </ligand>
</feature>
<keyword evidence="3 4" id="KW-0067">ATP-binding</keyword>
<dbReference type="InterPro" id="IPR024185">
    <property type="entry name" value="FTHF_cligase-like_sf"/>
</dbReference>
<dbReference type="GO" id="GO:0046872">
    <property type="term" value="F:metal ion binding"/>
    <property type="evidence" value="ECO:0007669"/>
    <property type="project" value="UniProtKB-KW"/>
</dbReference>
<evidence type="ECO:0000256" key="1">
    <source>
        <dbReference type="ARBA" id="ARBA00010638"/>
    </source>
</evidence>
<evidence type="ECO:0000256" key="3">
    <source>
        <dbReference type="ARBA" id="ARBA00022840"/>
    </source>
</evidence>
<keyword evidence="5" id="KW-0460">Magnesium</keyword>
<comment type="catalytic activity">
    <reaction evidence="5">
        <text>(6S)-5-formyl-5,6,7,8-tetrahydrofolate + ATP = (6R)-5,10-methenyltetrahydrofolate + ADP + phosphate</text>
        <dbReference type="Rhea" id="RHEA:10488"/>
        <dbReference type="ChEBI" id="CHEBI:30616"/>
        <dbReference type="ChEBI" id="CHEBI:43474"/>
        <dbReference type="ChEBI" id="CHEBI:57455"/>
        <dbReference type="ChEBI" id="CHEBI:57457"/>
        <dbReference type="ChEBI" id="CHEBI:456216"/>
        <dbReference type="EC" id="6.3.3.2"/>
    </reaction>
</comment>
<dbReference type="GO" id="GO:0009396">
    <property type="term" value="P:folic acid-containing compound biosynthetic process"/>
    <property type="evidence" value="ECO:0007669"/>
    <property type="project" value="TreeGrafter"/>
</dbReference>
<comment type="caution">
    <text evidence="6">The sequence shown here is derived from an EMBL/GenBank/DDBJ whole genome shotgun (WGS) entry which is preliminary data.</text>
</comment>
<proteinExistence type="inferred from homology"/>
<evidence type="ECO:0000313" key="7">
    <source>
        <dbReference type="Proteomes" id="UP000305939"/>
    </source>
</evidence>
<protein>
    <recommendedName>
        <fullName evidence="5">5-formyltetrahydrofolate cyclo-ligase</fullName>
        <ecNumber evidence="5">6.3.3.2</ecNumber>
    </recommendedName>
</protein>
<dbReference type="NCBIfam" id="TIGR02727">
    <property type="entry name" value="MTHFS_bact"/>
    <property type="match status" value="1"/>
</dbReference>
<dbReference type="InterPro" id="IPR002698">
    <property type="entry name" value="FTHF_cligase"/>
</dbReference>
<evidence type="ECO:0000256" key="4">
    <source>
        <dbReference type="PIRSR" id="PIRSR006806-1"/>
    </source>
</evidence>
<organism evidence="6 7">
    <name type="scientific">Robertkochia marina</name>
    <dbReference type="NCBI Taxonomy" id="1227945"/>
    <lineage>
        <taxon>Bacteria</taxon>
        <taxon>Pseudomonadati</taxon>
        <taxon>Bacteroidota</taxon>
        <taxon>Flavobacteriia</taxon>
        <taxon>Flavobacteriales</taxon>
        <taxon>Flavobacteriaceae</taxon>
        <taxon>Robertkochia</taxon>
    </lineage>
</organism>
<dbReference type="RefSeq" id="WP_136334994.1">
    <property type="nucleotide sequence ID" value="NZ_QXMP01000001.1"/>
</dbReference>
<dbReference type="EMBL" id="SSMC01000001">
    <property type="protein sequence ID" value="THD69505.1"/>
    <property type="molecule type" value="Genomic_DNA"/>
</dbReference>
<dbReference type="PIRSF" id="PIRSF006806">
    <property type="entry name" value="FTHF_cligase"/>
    <property type="match status" value="1"/>
</dbReference>
<evidence type="ECO:0000256" key="2">
    <source>
        <dbReference type="ARBA" id="ARBA00022741"/>
    </source>
</evidence>
<dbReference type="SUPFAM" id="SSF100950">
    <property type="entry name" value="NagB/RpiA/CoA transferase-like"/>
    <property type="match status" value="1"/>
</dbReference>
<feature type="binding site" evidence="4">
    <location>
        <position position="55"/>
    </location>
    <ligand>
        <name>substrate</name>
    </ligand>
</feature>